<name>A0A2I2F1E9_ASPCN</name>
<protein>
    <submittedName>
        <fullName evidence="1">Uncharacterized protein</fullName>
    </submittedName>
</protein>
<accession>A0A2I2F1E9</accession>
<dbReference type="RefSeq" id="XP_024668463.1">
    <property type="nucleotide sequence ID" value="XM_024814140.1"/>
</dbReference>
<reference evidence="1 2" key="1">
    <citation type="submission" date="2017-12" db="EMBL/GenBank/DDBJ databases">
        <authorList>
            <consortium name="DOE Joint Genome Institute"/>
            <person name="Haridas S."/>
            <person name="Kjaerbolling I."/>
            <person name="Vesth T.C."/>
            <person name="Frisvad J.C."/>
            <person name="Nybo J.L."/>
            <person name="Theobald S."/>
            <person name="Kuo A."/>
            <person name="Bowyer P."/>
            <person name="Matsuda Y."/>
            <person name="Mondo S."/>
            <person name="Lyhne E.K."/>
            <person name="Kogle M.E."/>
            <person name="Clum A."/>
            <person name="Lipzen A."/>
            <person name="Salamov A."/>
            <person name="Ngan C.Y."/>
            <person name="Daum C."/>
            <person name="Chiniquy J."/>
            <person name="Barry K."/>
            <person name="LaButti K."/>
            <person name="Simmons B.A."/>
            <person name="Magnuson J.K."/>
            <person name="Mortensen U.H."/>
            <person name="Larsen T.O."/>
            <person name="Grigoriev I.V."/>
            <person name="Baker S.E."/>
            <person name="Andersen M.R."/>
            <person name="Nordberg H.P."/>
            <person name="Cantor M.N."/>
            <person name="Hua S.X."/>
        </authorList>
    </citation>
    <scope>NUCLEOTIDE SEQUENCE [LARGE SCALE GENOMIC DNA]</scope>
    <source>
        <strain evidence="1 2">CBS 102.13</strain>
    </source>
</reference>
<dbReference type="Proteomes" id="UP000234585">
    <property type="component" value="Unassembled WGS sequence"/>
</dbReference>
<evidence type="ECO:0000313" key="2">
    <source>
        <dbReference type="Proteomes" id="UP000234585"/>
    </source>
</evidence>
<dbReference type="AlphaFoldDB" id="A0A2I2F1E9"/>
<organism evidence="1 2">
    <name type="scientific">Aspergillus candidus</name>
    <dbReference type="NCBI Taxonomy" id="41067"/>
    <lineage>
        <taxon>Eukaryota</taxon>
        <taxon>Fungi</taxon>
        <taxon>Dikarya</taxon>
        <taxon>Ascomycota</taxon>
        <taxon>Pezizomycotina</taxon>
        <taxon>Eurotiomycetes</taxon>
        <taxon>Eurotiomycetidae</taxon>
        <taxon>Eurotiales</taxon>
        <taxon>Aspergillaceae</taxon>
        <taxon>Aspergillus</taxon>
        <taxon>Aspergillus subgen. Circumdati</taxon>
    </lineage>
</organism>
<evidence type="ECO:0000313" key="1">
    <source>
        <dbReference type="EMBL" id="PLB34451.1"/>
    </source>
</evidence>
<dbReference type="EMBL" id="KZ559179">
    <property type="protein sequence ID" value="PLB34451.1"/>
    <property type="molecule type" value="Genomic_DNA"/>
</dbReference>
<keyword evidence="2" id="KW-1185">Reference proteome</keyword>
<sequence length="149" mass="16889">MKGQSVSARAGRVGLISLLVTLLEFKDEEREKSRKSREGLPHACTVVIHRLNNSREGSIMERKELTKRTKRTIEIECSCGSRGAQSITVFSNQINHPHFGFCVCFYLNLTFDPSSWFGKSEAEVGVRRDFFSLSFLGLLLFLSRYYSGS</sequence>
<dbReference type="GeneID" id="36521300"/>
<proteinExistence type="predicted"/>
<gene>
    <name evidence="1" type="ORF">BDW47DRAFT_112300</name>
</gene>